<dbReference type="AlphaFoldDB" id="B0WJN6"/>
<feature type="signal peptide" evidence="9">
    <location>
        <begin position="1"/>
        <end position="19"/>
    </location>
</feature>
<evidence type="ECO:0000256" key="2">
    <source>
        <dbReference type="ARBA" id="ARBA00022475"/>
    </source>
</evidence>
<dbReference type="InterPro" id="IPR052192">
    <property type="entry name" value="Insect_Ionotropic_Sensory_Rcpt"/>
</dbReference>
<keyword evidence="7" id="KW-0325">Glycoprotein</keyword>
<evidence type="ECO:0000313" key="11">
    <source>
        <dbReference type="EnsemblMetazoa" id="CPIJ006903-PA"/>
    </source>
</evidence>
<keyword evidence="5 8" id="KW-0472">Membrane</keyword>
<evidence type="ECO:0000256" key="5">
    <source>
        <dbReference type="ARBA" id="ARBA00023136"/>
    </source>
</evidence>
<dbReference type="VEuPathDB" id="VectorBase:CPIJ006903"/>
<dbReference type="PANTHER" id="PTHR42643">
    <property type="entry name" value="IONOTROPIC RECEPTOR 20A-RELATED"/>
    <property type="match status" value="1"/>
</dbReference>
<proteinExistence type="predicted"/>
<evidence type="ECO:0000313" key="10">
    <source>
        <dbReference type="EMBL" id="EDS29263.1"/>
    </source>
</evidence>
<keyword evidence="9" id="KW-0732">Signal</keyword>
<dbReference type="InParanoid" id="B0WJN6"/>
<evidence type="ECO:0000313" key="12">
    <source>
        <dbReference type="Proteomes" id="UP000002320"/>
    </source>
</evidence>
<comment type="subcellular location">
    <subcellularLocation>
        <location evidence="1">Cell membrane</location>
        <topology evidence="1">Multi-pass membrane protein</topology>
    </subcellularLocation>
</comment>
<evidence type="ECO:0000256" key="4">
    <source>
        <dbReference type="ARBA" id="ARBA00022989"/>
    </source>
</evidence>
<dbReference type="EMBL" id="DS231961">
    <property type="protein sequence ID" value="EDS29263.1"/>
    <property type="molecule type" value="Genomic_DNA"/>
</dbReference>
<gene>
    <name evidence="11" type="primary">6039285</name>
    <name evidence="10" type="ORF">CpipJ_CPIJ006903</name>
</gene>
<keyword evidence="3 8" id="KW-0812">Transmembrane</keyword>
<accession>B0WJN6</accession>
<evidence type="ECO:0000256" key="7">
    <source>
        <dbReference type="ARBA" id="ARBA00023180"/>
    </source>
</evidence>
<dbReference type="KEGG" id="cqu:CpipJ_CPIJ006903"/>
<feature type="chain" id="PRO_5014566760" description="Ionotropic glutamate receptor L-glutamate and glycine-binding domain-containing protein" evidence="9">
    <location>
        <begin position="20"/>
        <end position="807"/>
    </location>
</feature>
<sequence length="807" mass="92510">MKLATCVVFVLADLLLGSAQNPHILSYSLRIIEYLMQVQVGTFECIFFDMTSKSPYDNVLSVLLQSPRLESAVKYVLQGSGWGDRSEALPKTPSLLVLYPGREGEFTAYAMTRQILEFFNLFDPATVVMTFMEFSELNVAVIMDWIFNDMNCNNVLYLDTLSTKVRLKSLKNEIGFDLRDSQPHPKRVFDWFRYSFNGNVITYVPETMSGDLETASYKWVKATADYLNCALQVFPGGPTIAHREIIHGETMKLATCVVFVLANLLLGSAQNPHVLDYSLRIIEYLMQVQVGTFECIFFDMTSKSPYDNVLSVLLQSPKLESAVKYVLQGSGWGDRSEALPKSPSLLVLYPGRQVEFSLYAKTRQILKFFNLFDPATVVMTFMDFAELSVGEIMNWIFNDVNCNNALFFDTFSTHVRLKSLKNSVVIDLRDGQPHPKRLFGWFRYSFKGNTITYVPEKNTGDLETASYKWVKATAEYLNGKLRMIPKDGDIRLRRMVLVKIDRTFQGIAMCAPTSCRILIPRGRRLTAVEIMTMPFKWQVWTLLAIALVVTEVVRYAVPDSFKNDPILLVVCGFERHDLHRAGRWERAILHSLIVVMFFMTNAFETKIISMMIDRPSAQTAKRLDDFDKYGLKFRFDLNQIPDAVEHPLIGRYVEHGDPVEIFHNEPGVAIIAAEELVAMVPKLSYDYERGQSWFIVLEDQISFDTMHVYQTAVRSPYLGIFQFTYVALNEAGLFNLWQRQQGDHSYKWISGNRPRGNDEEQHYLVFDDMLVAWLVLAFGYGISLIGFVWEMIKKSIAKGYKKDKIWA</sequence>
<keyword evidence="2" id="KW-1003">Cell membrane</keyword>
<protein>
    <recommendedName>
        <fullName evidence="13">Ionotropic glutamate receptor L-glutamate and glycine-binding domain-containing protein</fullName>
    </recommendedName>
</protein>
<dbReference type="OrthoDB" id="7744623at2759"/>
<evidence type="ECO:0000256" key="9">
    <source>
        <dbReference type="SAM" id="SignalP"/>
    </source>
</evidence>
<dbReference type="PANTHER" id="PTHR42643:SF24">
    <property type="entry name" value="IONOTROPIC RECEPTOR 60A"/>
    <property type="match status" value="1"/>
</dbReference>
<dbReference type="GO" id="GO:0005886">
    <property type="term" value="C:plasma membrane"/>
    <property type="evidence" value="ECO:0007669"/>
    <property type="project" value="UniProtKB-SubCell"/>
</dbReference>
<dbReference type="EnsemblMetazoa" id="CPIJ006903-RA">
    <property type="protein sequence ID" value="CPIJ006903-PA"/>
    <property type="gene ID" value="CPIJ006903"/>
</dbReference>
<feature type="transmembrane region" description="Helical" evidence="8">
    <location>
        <begin position="770"/>
        <end position="792"/>
    </location>
</feature>
<name>B0WJN6_CULQU</name>
<evidence type="ECO:0008006" key="13">
    <source>
        <dbReference type="Google" id="ProtNLM"/>
    </source>
</evidence>
<dbReference type="Proteomes" id="UP000002320">
    <property type="component" value="Unassembled WGS sequence"/>
</dbReference>
<dbReference type="HOGENOM" id="CLU_018838_1_0_1"/>
<organism>
    <name type="scientific">Culex quinquefasciatus</name>
    <name type="common">Southern house mosquito</name>
    <name type="synonym">Culex pungens</name>
    <dbReference type="NCBI Taxonomy" id="7176"/>
    <lineage>
        <taxon>Eukaryota</taxon>
        <taxon>Metazoa</taxon>
        <taxon>Ecdysozoa</taxon>
        <taxon>Arthropoda</taxon>
        <taxon>Hexapoda</taxon>
        <taxon>Insecta</taxon>
        <taxon>Pterygota</taxon>
        <taxon>Neoptera</taxon>
        <taxon>Endopterygota</taxon>
        <taxon>Diptera</taxon>
        <taxon>Nematocera</taxon>
        <taxon>Culicoidea</taxon>
        <taxon>Culicidae</taxon>
        <taxon>Culicinae</taxon>
        <taxon>Culicini</taxon>
        <taxon>Culex</taxon>
        <taxon>Culex</taxon>
    </lineage>
</organism>
<dbReference type="FunCoup" id="B0WJN6">
    <property type="interactions" value="49"/>
</dbReference>
<dbReference type="VEuPathDB" id="VectorBase:CQUJHB020412"/>
<keyword evidence="4 8" id="KW-1133">Transmembrane helix</keyword>
<keyword evidence="12" id="KW-1185">Reference proteome</keyword>
<evidence type="ECO:0000256" key="3">
    <source>
        <dbReference type="ARBA" id="ARBA00022692"/>
    </source>
</evidence>
<evidence type="ECO:0000256" key="1">
    <source>
        <dbReference type="ARBA" id="ARBA00004651"/>
    </source>
</evidence>
<keyword evidence="6" id="KW-0675">Receptor</keyword>
<reference evidence="10" key="1">
    <citation type="submission" date="2007-03" db="EMBL/GenBank/DDBJ databases">
        <title>Annotation of Culex pipiens quinquefasciatus.</title>
        <authorList>
            <consortium name="The Broad Institute Genome Sequencing Platform"/>
            <person name="Atkinson P.W."/>
            <person name="Hemingway J."/>
            <person name="Christensen B.M."/>
            <person name="Higgs S."/>
            <person name="Kodira C."/>
            <person name="Hannick L."/>
            <person name="Megy K."/>
            <person name="O'Leary S."/>
            <person name="Pearson M."/>
            <person name="Haas B.J."/>
            <person name="Mauceli E."/>
            <person name="Wortman J.R."/>
            <person name="Lee N.H."/>
            <person name="Guigo R."/>
            <person name="Stanke M."/>
            <person name="Alvarado L."/>
            <person name="Amedeo P."/>
            <person name="Antoine C.H."/>
            <person name="Arensburger P."/>
            <person name="Bidwell S.L."/>
            <person name="Crawford M."/>
            <person name="Camaro F."/>
            <person name="Devon K."/>
            <person name="Engels R."/>
            <person name="Hammond M."/>
            <person name="Howarth C."/>
            <person name="Koehrsen M."/>
            <person name="Lawson D."/>
            <person name="Montgomery P."/>
            <person name="Nene V."/>
            <person name="Nusbaum C."/>
            <person name="Puiu D."/>
            <person name="Romero-Severson J."/>
            <person name="Severson D.W."/>
            <person name="Shumway M."/>
            <person name="Sisk P."/>
            <person name="Stolte C."/>
            <person name="Zeng Q."/>
            <person name="Eisenstadt E."/>
            <person name="Fraser-Liggett C."/>
            <person name="Strausberg R."/>
            <person name="Galagan J."/>
            <person name="Birren B."/>
            <person name="Collins F.H."/>
        </authorList>
    </citation>
    <scope>NUCLEOTIDE SEQUENCE [LARGE SCALE GENOMIC DNA]</scope>
    <source>
        <strain evidence="10">JHB</strain>
    </source>
</reference>
<evidence type="ECO:0000256" key="8">
    <source>
        <dbReference type="SAM" id="Phobius"/>
    </source>
</evidence>
<evidence type="ECO:0000256" key="6">
    <source>
        <dbReference type="ARBA" id="ARBA00023170"/>
    </source>
</evidence>
<reference evidence="11" key="2">
    <citation type="submission" date="2020-05" db="UniProtKB">
        <authorList>
            <consortium name="EnsemblMetazoa"/>
        </authorList>
    </citation>
    <scope>IDENTIFICATION</scope>
    <source>
        <strain evidence="11">JHB</strain>
    </source>
</reference>